<gene>
    <name evidence="2" type="ORF">SteCoe_25676</name>
</gene>
<comment type="caution">
    <text evidence="2">The sequence shown here is derived from an EMBL/GenBank/DDBJ whole genome shotgun (WGS) entry which is preliminary data.</text>
</comment>
<dbReference type="EMBL" id="MPUH01000702">
    <property type="protein sequence ID" value="OMJ75234.1"/>
    <property type="molecule type" value="Genomic_DNA"/>
</dbReference>
<protein>
    <recommendedName>
        <fullName evidence="4">MARVEL domain-containing protein</fullName>
    </recommendedName>
</protein>
<feature type="transmembrane region" description="Helical" evidence="1">
    <location>
        <begin position="96"/>
        <end position="115"/>
    </location>
</feature>
<name>A0A1R2BER4_9CILI</name>
<organism evidence="2 3">
    <name type="scientific">Stentor coeruleus</name>
    <dbReference type="NCBI Taxonomy" id="5963"/>
    <lineage>
        <taxon>Eukaryota</taxon>
        <taxon>Sar</taxon>
        <taxon>Alveolata</taxon>
        <taxon>Ciliophora</taxon>
        <taxon>Postciliodesmatophora</taxon>
        <taxon>Heterotrichea</taxon>
        <taxon>Heterotrichida</taxon>
        <taxon>Stentoridae</taxon>
        <taxon>Stentor</taxon>
    </lineage>
</organism>
<sequence length="203" mass="23217">MEAKEKNIEDKLFCMKRKIWALIIYVLQAIILVLMLGAFGSNRWVSHGDGDYKWTGGLLRVPTGPAEWEDVEYIDMAESCDKLFIPCDVFKSLRSGGAAFCFFEVMAYMSTIVWMTKITFMILQRPFLNNLMVYFWPGIGLGFHILAEIIWSGVTKAKFDGNCKNIEGDELCSTQGPALFLAITCFYIVAFALFIVFYIKRFE</sequence>
<reference evidence="2 3" key="1">
    <citation type="submission" date="2016-11" db="EMBL/GenBank/DDBJ databases">
        <title>The macronuclear genome of Stentor coeruleus: a giant cell with tiny introns.</title>
        <authorList>
            <person name="Slabodnick M."/>
            <person name="Ruby J.G."/>
            <person name="Reiff S.B."/>
            <person name="Swart E.C."/>
            <person name="Gosai S."/>
            <person name="Prabakaran S."/>
            <person name="Witkowska E."/>
            <person name="Larue G.E."/>
            <person name="Fisher S."/>
            <person name="Freeman R.M."/>
            <person name="Gunawardena J."/>
            <person name="Chu W."/>
            <person name="Stover N.A."/>
            <person name="Gregory B.D."/>
            <person name="Nowacki M."/>
            <person name="Derisi J."/>
            <person name="Roy S.W."/>
            <person name="Marshall W.F."/>
            <person name="Sood P."/>
        </authorList>
    </citation>
    <scope>NUCLEOTIDE SEQUENCE [LARGE SCALE GENOMIC DNA]</scope>
    <source>
        <strain evidence="2">WM001</strain>
    </source>
</reference>
<keyword evidence="1" id="KW-0472">Membrane</keyword>
<accession>A0A1R2BER4</accession>
<dbReference type="OrthoDB" id="320477at2759"/>
<evidence type="ECO:0000313" key="3">
    <source>
        <dbReference type="Proteomes" id="UP000187209"/>
    </source>
</evidence>
<evidence type="ECO:0008006" key="4">
    <source>
        <dbReference type="Google" id="ProtNLM"/>
    </source>
</evidence>
<feature type="transmembrane region" description="Helical" evidence="1">
    <location>
        <begin position="127"/>
        <end position="151"/>
    </location>
</feature>
<feature type="transmembrane region" description="Helical" evidence="1">
    <location>
        <begin position="20"/>
        <end position="39"/>
    </location>
</feature>
<dbReference type="AlphaFoldDB" id="A0A1R2BER4"/>
<evidence type="ECO:0000256" key="1">
    <source>
        <dbReference type="SAM" id="Phobius"/>
    </source>
</evidence>
<keyword evidence="3" id="KW-1185">Reference proteome</keyword>
<keyword evidence="1" id="KW-0812">Transmembrane</keyword>
<evidence type="ECO:0000313" key="2">
    <source>
        <dbReference type="EMBL" id="OMJ75234.1"/>
    </source>
</evidence>
<proteinExistence type="predicted"/>
<dbReference type="Proteomes" id="UP000187209">
    <property type="component" value="Unassembled WGS sequence"/>
</dbReference>
<feature type="transmembrane region" description="Helical" evidence="1">
    <location>
        <begin position="178"/>
        <end position="199"/>
    </location>
</feature>
<keyword evidence="1" id="KW-1133">Transmembrane helix</keyword>